<dbReference type="GO" id="GO:0051496">
    <property type="term" value="P:positive regulation of stress fiber assembly"/>
    <property type="evidence" value="ECO:0007669"/>
    <property type="project" value="TreeGrafter"/>
</dbReference>
<keyword evidence="3" id="KW-0732">Signal</keyword>
<gene>
    <name evidence="4" type="ORF">TGEB3V08_LOCUS8171</name>
</gene>
<protein>
    <recommendedName>
        <fullName evidence="5">DH domain-containing protein</fullName>
    </recommendedName>
</protein>
<dbReference type="GO" id="GO:0030036">
    <property type="term" value="P:actin cytoskeleton organization"/>
    <property type="evidence" value="ECO:0007669"/>
    <property type="project" value="TreeGrafter"/>
</dbReference>
<feature type="compositionally biased region" description="Polar residues" evidence="2">
    <location>
        <begin position="195"/>
        <end position="206"/>
    </location>
</feature>
<dbReference type="PANTHER" id="PTHR12877">
    <property type="entry name" value="RHO GUANINE NUCLEOTIDE EXCHANGE FACTOR"/>
    <property type="match status" value="1"/>
</dbReference>
<feature type="signal peptide" evidence="3">
    <location>
        <begin position="1"/>
        <end position="19"/>
    </location>
</feature>
<evidence type="ECO:0000256" key="3">
    <source>
        <dbReference type="SAM" id="SignalP"/>
    </source>
</evidence>
<evidence type="ECO:0008006" key="5">
    <source>
        <dbReference type="Google" id="ProtNLM"/>
    </source>
</evidence>
<dbReference type="PANTHER" id="PTHR12877:SF7">
    <property type="entry name" value="RHO GUANINE NUCLEOTIDE EXCHANGE FACTOR 10-LIKE PROTEIN"/>
    <property type="match status" value="1"/>
</dbReference>
<dbReference type="EMBL" id="OE843007">
    <property type="protein sequence ID" value="CAD7602011.1"/>
    <property type="molecule type" value="Genomic_DNA"/>
</dbReference>
<reference evidence="4" key="1">
    <citation type="submission" date="2020-11" db="EMBL/GenBank/DDBJ databases">
        <authorList>
            <person name="Tran Van P."/>
        </authorList>
    </citation>
    <scope>NUCLEOTIDE SEQUENCE</scope>
</reference>
<evidence type="ECO:0000256" key="1">
    <source>
        <dbReference type="ARBA" id="ARBA00022658"/>
    </source>
</evidence>
<evidence type="ECO:0000256" key="2">
    <source>
        <dbReference type="SAM" id="MobiDB-lite"/>
    </source>
</evidence>
<sequence length="387" mass="42079">MLALIAALAIYLSLSLISAILSKSEVVVKPCSRVGFIAPREPVPVTASWNEVCVASSCVLTWRHIVCLCTGSRLDIWSACDCAPVLTFGLRVTVLPSDILSACVRAPRRDARKPPPPCGGACTTNGCLPLLTPPRCVLPLDEARARAGSWDEGGGAAAVHRRLEASQRTVSSEESWYSGSDQELSSGDESERSAEANNRSNGQLKSTLHKARTLCDKWKGGKQPPEPPPGGDTGAPGRLSRWFSIRRGSVSHYDVDPGDRGNKMPLLPEVSGSISETLTFRRNTWRAVAASGEYEELLVEEESTAGFANFSSVLQRRQIPPSLPPPPHNITPQQLKRRHIVAAIVHSENSYVATLQRLVNVSRSRVKEIGHTQVQLPFSWPIKENKS</sequence>
<feature type="chain" id="PRO_5031042902" description="DH domain-containing protein" evidence="3">
    <location>
        <begin position="20"/>
        <end position="387"/>
    </location>
</feature>
<accession>A0A7R9K3C9</accession>
<keyword evidence="1" id="KW-0344">Guanine-nucleotide releasing factor</keyword>
<evidence type="ECO:0000313" key="4">
    <source>
        <dbReference type="EMBL" id="CAD7602011.1"/>
    </source>
</evidence>
<dbReference type="GO" id="GO:0005085">
    <property type="term" value="F:guanyl-nucleotide exchange factor activity"/>
    <property type="evidence" value="ECO:0007669"/>
    <property type="project" value="UniProtKB-KW"/>
</dbReference>
<feature type="compositionally biased region" description="Polar residues" evidence="2">
    <location>
        <begin position="166"/>
        <end position="187"/>
    </location>
</feature>
<proteinExistence type="predicted"/>
<organism evidence="4">
    <name type="scientific">Timema genevievae</name>
    <name type="common">Walking stick</name>
    <dbReference type="NCBI Taxonomy" id="629358"/>
    <lineage>
        <taxon>Eukaryota</taxon>
        <taxon>Metazoa</taxon>
        <taxon>Ecdysozoa</taxon>
        <taxon>Arthropoda</taxon>
        <taxon>Hexapoda</taxon>
        <taxon>Insecta</taxon>
        <taxon>Pterygota</taxon>
        <taxon>Neoptera</taxon>
        <taxon>Polyneoptera</taxon>
        <taxon>Phasmatodea</taxon>
        <taxon>Timematodea</taxon>
        <taxon>Timematoidea</taxon>
        <taxon>Timematidae</taxon>
        <taxon>Timema</taxon>
    </lineage>
</organism>
<dbReference type="InterPro" id="IPR039919">
    <property type="entry name" value="ARHGEF10/ARHGEF17"/>
</dbReference>
<dbReference type="AlphaFoldDB" id="A0A7R9K3C9"/>
<name>A0A7R9K3C9_TIMGE</name>
<feature type="region of interest" description="Disordered" evidence="2">
    <location>
        <begin position="162"/>
        <end position="239"/>
    </location>
</feature>